<dbReference type="AlphaFoldDB" id="A0A8X6N1C1"/>
<keyword evidence="1" id="KW-0812">Transmembrane</keyword>
<evidence type="ECO:0000313" key="3">
    <source>
        <dbReference type="Proteomes" id="UP000887013"/>
    </source>
</evidence>
<dbReference type="Proteomes" id="UP000887013">
    <property type="component" value="Unassembled WGS sequence"/>
</dbReference>
<protein>
    <submittedName>
        <fullName evidence="2">Uncharacterized protein</fullName>
    </submittedName>
</protein>
<gene>
    <name evidence="2" type="ORF">NPIL_89511</name>
</gene>
<name>A0A8X6N1C1_NEPPI</name>
<feature type="transmembrane region" description="Helical" evidence="1">
    <location>
        <begin position="78"/>
        <end position="100"/>
    </location>
</feature>
<comment type="caution">
    <text evidence="2">The sequence shown here is derived from an EMBL/GenBank/DDBJ whole genome shotgun (WGS) entry which is preliminary data.</text>
</comment>
<reference evidence="2" key="1">
    <citation type="submission" date="2020-08" db="EMBL/GenBank/DDBJ databases">
        <title>Multicomponent nature underlies the extraordinary mechanical properties of spider dragline silk.</title>
        <authorList>
            <person name="Kono N."/>
            <person name="Nakamura H."/>
            <person name="Mori M."/>
            <person name="Yoshida Y."/>
            <person name="Ohtoshi R."/>
            <person name="Malay A.D."/>
            <person name="Moran D.A.P."/>
            <person name="Tomita M."/>
            <person name="Numata K."/>
            <person name="Arakawa K."/>
        </authorList>
    </citation>
    <scope>NUCLEOTIDE SEQUENCE</scope>
</reference>
<evidence type="ECO:0000313" key="2">
    <source>
        <dbReference type="EMBL" id="GFS88345.1"/>
    </source>
</evidence>
<keyword evidence="1" id="KW-0472">Membrane</keyword>
<accession>A0A8X6N1C1</accession>
<evidence type="ECO:0000256" key="1">
    <source>
        <dbReference type="SAM" id="Phobius"/>
    </source>
</evidence>
<dbReference type="EMBL" id="BMAW01052957">
    <property type="protein sequence ID" value="GFS88345.1"/>
    <property type="molecule type" value="Genomic_DNA"/>
</dbReference>
<sequence>MFAACTLHADNASAFDVQRSTLHAMERAVQWPSCPQRLQVCAPVGLCHAWLHYGYESRLVLTQNLASLIIDFSSHYLIFNPFILITLADPTLSSIVLLLFTDQAI</sequence>
<keyword evidence="3" id="KW-1185">Reference proteome</keyword>
<proteinExistence type="predicted"/>
<keyword evidence="1" id="KW-1133">Transmembrane helix</keyword>
<organism evidence="2 3">
    <name type="scientific">Nephila pilipes</name>
    <name type="common">Giant wood spider</name>
    <name type="synonym">Nephila maculata</name>
    <dbReference type="NCBI Taxonomy" id="299642"/>
    <lineage>
        <taxon>Eukaryota</taxon>
        <taxon>Metazoa</taxon>
        <taxon>Ecdysozoa</taxon>
        <taxon>Arthropoda</taxon>
        <taxon>Chelicerata</taxon>
        <taxon>Arachnida</taxon>
        <taxon>Araneae</taxon>
        <taxon>Araneomorphae</taxon>
        <taxon>Entelegynae</taxon>
        <taxon>Araneoidea</taxon>
        <taxon>Nephilidae</taxon>
        <taxon>Nephila</taxon>
    </lineage>
</organism>